<dbReference type="InterPro" id="IPR001872">
    <property type="entry name" value="Peptidase_A8"/>
</dbReference>
<sequence length="155" mass="17564">MNPWIGLAFVVLLLDQASKLAAEYWLVYHQSVALLPVLNLTLSYNPGAAFSFLGEAGGWQRWFFSAIALGVSLYILWWLHQIRGRRHFLACGLALVLGGAVGNLIDRLVHGYVIDFIHVYWRDWHYPIFNVADIGITVGVVMVMVYMIFLEPKQA</sequence>
<reference evidence="13" key="1">
    <citation type="submission" date="2006-08" db="EMBL/GenBank/DDBJ databases">
        <title>Complete sequence of Alkalilimnicola ehrilichei MLHE-1.</title>
        <authorList>
            <person name="Copeland A."/>
            <person name="Lucas S."/>
            <person name="Lapidus A."/>
            <person name="Barry K."/>
            <person name="Detter J.C."/>
            <person name="Glavina del Rio T."/>
            <person name="Hammon N."/>
            <person name="Israni S."/>
            <person name="Dalin E."/>
            <person name="Tice H."/>
            <person name="Pitluck S."/>
            <person name="Sims D."/>
            <person name="Brettin T."/>
            <person name="Bruce D."/>
            <person name="Han C."/>
            <person name="Tapia R."/>
            <person name="Gilna P."/>
            <person name="Schmutz J."/>
            <person name="Larimer F."/>
            <person name="Land M."/>
            <person name="Hauser L."/>
            <person name="Kyrpides N."/>
            <person name="Mikhailova N."/>
            <person name="Oremland R.S."/>
            <person name="Hoeft S.E."/>
            <person name="Switzer-Blum J."/>
            <person name="Kulp T."/>
            <person name="King G."/>
            <person name="Tabita R."/>
            <person name="Witte B."/>
            <person name="Santini J.M."/>
            <person name="Basu P."/>
            <person name="Hollibaugh J.T."/>
            <person name="Xie G."/>
            <person name="Stolz J.F."/>
            <person name="Richardson P."/>
        </authorList>
    </citation>
    <scope>NUCLEOTIDE SEQUENCE [LARGE SCALE GENOMIC DNA]</scope>
    <source>
        <strain evidence="13">ATCC BAA-1101 / DSM 17681 / MLHE-1</strain>
    </source>
</reference>
<dbReference type="Pfam" id="PF01252">
    <property type="entry name" value="Peptidase_A8"/>
    <property type="match status" value="1"/>
</dbReference>
<evidence type="ECO:0000313" key="13">
    <source>
        <dbReference type="Proteomes" id="UP000001962"/>
    </source>
</evidence>
<comment type="pathway">
    <text evidence="9">Protein modification; lipoprotein biosynthesis (signal peptide cleavage).</text>
</comment>
<evidence type="ECO:0000256" key="1">
    <source>
        <dbReference type="ARBA" id="ARBA00006139"/>
    </source>
</evidence>
<keyword evidence="4 9" id="KW-0812">Transmembrane</keyword>
<evidence type="ECO:0000256" key="11">
    <source>
        <dbReference type="RuleBase" id="RU004181"/>
    </source>
</evidence>
<evidence type="ECO:0000256" key="7">
    <source>
        <dbReference type="ARBA" id="ARBA00022989"/>
    </source>
</evidence>
<comment type="subcellular location">
    <subcellularLocation>
        <location evidence="9">Cell inner membrane</location>
        <topology evidence="9">Multi-pass membrane protein</topology>
    </subcellularLocation>
</comment>
<keyword evidence="8 9" id="KW-0472">Membrane</keyword>
<dbReference type="eggNOG" id="COG0597">
    <property type="taxonomic scope" value="Bacteria"/>
</dbReference>
<dbReference type="NCBIfam" id="TIGR00077">
    <property type="entry name" value="lspA"/>
    <property type="match status" value="1"/>
</dbReference>
<dbReference type="GO" id="GO:0004190">
    <property type="term" value="F:aspartic-type endopeptidase activity"/>
    <property type="evidence" value="ECO:0007669"/>
    <property type="project" value="UniProtKB-UniRule"/>
</dbReference>
<keyword evidence="5 9" id="KW-0064">Aspartyl protease</keyword>
<name>Q0AAD0_ALKEH</name>
<organism evidence="12 13">
    <name type="scientific">Alkalilimnicola ehrlichii (strain ATCC BAA-1101 / DSM 17681 / MLHE-1)</name>
    <dbReference type="NCBI Taxonomy" id="187272"/>
    <lineage>
        <taxon>Bacteria</taxon>
        <taxon>Pseudomonadati</taxon>
        <taxon>Pseudomonadota</taxon>
        <taxon>Gammaproteobacteria</taxon>
        <taxon>Chromatiales</taxon>
        <taxon>Ectothiorhodospiraceae</taxon>
        <taxon>Alkalilimnicola</taxon>
    </lineage>
</organism>
<dbReference type="PANTHER" id="PTHR33695:SF1">
    <property type="entry name" value="LIPOPROTEIN SIGNAL PEPTIDASE"/>
    <property type="match status" value="1"/>
</dbReference>
<feature type="active site" evidence="9">
    <location>
        <position position="115"/>
    </location>
</feature>
<comment type="function">
    <text evidence="9 10">This protein specifically catalyzes the removal of signal peptides from prolipoproteins.</text>
</comment>
<feature type="transmembrane region" description="Helical" evidence="9">
    <location>
        <begin position="87"/>
        <end position="105"/>
    </location>
</feature>
<keyword evidence="3 9" id="KW-0645">Protease</keyword>
<protein>
    <recommendedName>
        <fullName evidence="9">Lipoprotein signal peptidase</fullName>
        <ecNumber evidence="9">3.4.23.36</ecNumber>
    </recommendedName>
    <alternativeName>
        <fullName evidence="9">Prolipoprotein signal peptidase</fullName>
    </alternativeName>
    <alternativeName>
        <fullName evidence="9">Signal peptidase II</fullName>
        <shortName evidence="9">SPase II</shortName>
    </alternativeName>
</protein>
<dbReference type="UniPathway" id="UPA00665"/>
<dbReference type="EC" id="3.4.23.36" evidence="9"/>
<comment type="catalytic activity">
    <reaction evidence="9 10">
        <text>Release of signal peptides from bacterial membrane prolipoproteins. Hydrolyzes -Xaa-Yaa-Zaa-|-(S,diacylglyceryl)Cys-, in which Xaa is hydrophobic (preferably Leu), and Yaa (Ala or Ser) and Zaa (Gly or Ala) have small, neutral side chains.</text>
        <dbReference type="EC" id="3.4.23.36"/>
    </reaction>
</comment>
<comment type="caution">
    <text evidence="9">Lacks conserved residue(s) required for the propagation of feature annotation.</text>
</comment>
<dbReference type="GO" id="GO:0006508">
    <property type="term" value="P:proteolysis"/>
    <property type="evidence" value="ECO:0007669"/>
    <property type="project" value="UniProtKB-KW"/>
</dbReference>
<evidence type="ECO:0000256" key="9">
    <source>
        <dbReference type="HAMAP-Rule" id="MF_00161"/>
    </source>
</evidence>
<feature type="transmembrane region" description="Helical" evidence="9">
    <location>
        <begin position="62"/>
        <end position="80"/>
    </location>
</feature>
<evidence type="ECO:0000256" key="10">
    <source>
        <dbReference type="RuleBase" id="RU000594"/>
    </source>
</evidence>
<evidence type="ECO:0000256" key="8">
    <source>
        <dbReference type="ARBA" id="ARBA00023136"/>
    </source>
</evidence>
<keyword evidence="2 9" id="KW-1003">Cell membrane</keyword>
<dbReference type="PRINTS" id="PR00781">
    <property type="entry name" value="LIPOSIGPTASE"/>
</dbReference>
<accession>Q0AAD0</accession>
<dbReference type="HAMAP" id="MF_00161">
    <property type="entry name" value="LspA"/>
    <property type="match status" value="1"/>
</dbReference>
<feature type="transmembrane region" description="Helical" evidence="9">
    <location>
        <begin position="125"/>
        <end position="149"/>
    </location>
</feature>
<evidence type="ECO:0000313" key="12">
    <source>
        <dbReference type="EMBL" id="ABI56207.1"/>
    </source>
</evidence>
<keyword evidence="6 9" id="KW-0378">Hydrolase</keyword>
<evidence type="ECO:0000256" key="3">
    <source>
        <dbReference type="ARBA" id="ARBA00022670"/>
    </source>
</evidence>
<dbReference type="OrthoDB" id="9810259at2"/>
<dbReference type="PANTHER" id="PTHR33695">
    <property type="entry name" value="LIPOPROTEIN SIGNAL PEPTIDASE"/>
    <property type="match status" value="1"/>
</dbReference>
<evidence type="ECO:0000256" key="6">
    <source>
        <dbReference type="ARBA" id="ARBA00022801"/>
    </source>
</evidence>
<dbReference type="GO" id="GO:0005886">
    <property type="term" value="C:plasma membrane"/>
    <property type="evidence" value="ECO:0007669"/>
    <property type="project" value="UniProtKB-SubCell"/>
</dbReference>
<dbReference type="EMBL" id="CP000453">
    <property type="protein sequence ID" value="ABI56207.1"/>
    <property type="molecule type" value="Genomic_DNA"/>
</dbReference>
<proteinExistence type="inferred from homology"/>
<keyword evidence="9" id="KW-0997">Cell inner membrane</keyword>
<dbReference type="Proteomes" id="UP000001962">
    <property type="component" value="Chromosome"/>
</dbReference>
<evidence type="ECO:0000256" key="2">
    <source>
        <dbReference type="ARBA" id="ARBA00022475"/>
    </source>
</evidence>
<evidence type="ECO:0000256" key="4">
    <source>
        <dbReference type="ARBA" id="ARBA00022692"/>
    </source>
</evidence>
<keyword evidence="7 9" id="KW-1133">Transmembrane helix</keyword>
<gene>
    <name evidence="9" type="primary">lspA</name>
    <name evidence="12" type="ordered locus">Mlg_0853</name>
</gene>
<dbReference type="AlphaFoldDB" id="Q0AAD0"/>
<evidence type="ECO:0000256" key="5">
    <source>
        <dbReference type="ARBA" id="ARBA00022750"/>
    </source>
</evidence>
<dbReference type="PROSITE" id="PS00855">
    <property type="entry name" value="SPASE_II"/>
    <property type="match status" value="1"/>
</dbReference>
<comment type="similarity">
    <text evidence="1 9 11">Belongs to the peptidase A8 family.</text>
</comment>
<dbReference type="KEGG" id="aeh:Mlg_0853"/>
<dbReference type="RefSeq" id="WP_011628602.1">
    <property type="nucleotide sequence ID" value="NC_008340.1"/>
</dbReference>
<feature type="active site" evidence="9">
    <location>
        <position position="133"/>
    </location>
</feature>
<dbReference type="HOGENOM" id="CLU_083252_4_0_6"/>
<keyword evidence="13" id="KW-1185">Reference proteome</keyword>